<feature type="signal peptide" evidence="1">
    <location>
        <begin position="1"/>
        <end position="20"/>
    </location>
</feature>
<protein>
    <recommendedName>
        <fullName evidence="4">Secreted protein</fullName>
    </recommendedName>
</protein>
<sequence length="89" mass="10397">MLWEHWIIVLIHLCVRLASTTPKGAHLLEPLKKTLISFTLPQAYIPESDIKFYFTSVLQWRFPVRHLLEPESKVTRTPQTSRTQPVRGC</sequence>
<comment type="caution">
    <text evidence="2">The sequence shown here is derived from an EMBL/GenBank/DDBJ whole genome shotgun (WGS) entry which is preliminary data.</text>
</comment>
<name>A0A4Y2VEA9_ARAVE</name>
<feature type="chain" id="PRO_5021364533" description="Secreted protein" evidence="1">
    <location>
        <begin position="21"/>
        <end position="89"/>
    </location>
</feature>
<proteinExistence type="predicted"/>
<organism evidence="2 3">
    <name type="scientific">Araneus ventricosus</name>
    <name type="common">Orbweaver spider</name>
    <name type="synonym">Epeira ventricosa</name>
    <dbReference type="NCBI Taxonomy" id="182803"/>
    <lineage>
        <taxon>Eukaryota</taxon>
        <taxon>Metazoa</taxon>
        <taxon>Ecdysozoa</taxon>
        <taxon>Arthropoda</taxon>
        <taxon>Chelicerata</taxon>
        <taxon>Arachnida</taxon>
        <taxon>Araneae</taxon>
        <taxon>Araneomorphae</taxon>
        <taxon>Entelegynae</taxon>
        <taxon>Araneoidea</taxon>
        <taxon>Araneidae</taxon>
        <taxon>Araneus</taxon>
    </lineage>
</organism>
<evidence type="ECO:0000256" key="1">
    <source>
        <dbReference type="SAM" id="SignalP"/>
    </source>
</evidence>
<evidence type="ECO:0008006" key="4">
    <source>
        <dbReference type="Google" id="ProtNLM"/>
    </source>
</evidence>
<gene>
    <name evidence="2" type="ORF">AVEN_231418_1</name>
</gene>
<reference evidence="2 3" key="1">
    <citation type="journal article" date="2019" name="Sci. Rep.">
        <title>Orb-weaving spider Araneus ventricosus genome elucidates the spidroin gene catalogue.</title>
        <authorList>
            <person name="Kono N."/>
            <person name="Nakamura H."/>
            <person name="Ohtoshi R."/>
            <person name="Moran D.A.P."/>
            <person name="Shinohara A."/>
            <person name="Yoshida Y."/>
            <person name="Fujiwara M."/>
            <person name="Mori M."/>
            <person name="Tomita M."/>
            <person name="Arakawa K."/>
        </authorList>
    </citation>
    <scope>NUCLEOTIDE SEQUENCE [LARGE SCALE GENOMIC DNA]</scope>
</reference>
<evidence type="ECO:0000313" key="2">
    <source>
        <dbReference type="EMBL" id="GBO22446.1"/>
    </source>
</evidence>
<evidence type="ECO:0000313" key="3">
    <source>
        <dbReference type="Proteomes" id="UP000499080"/>
    </source>
</evidence>
<accession>A0A4Y2VEA9</accession>
<keyword evidence="3" id="KW-1185">Reference proteome</keyword>
<keyword evidence="1" id="KW-0732">Signal</keyword>
<dbReference type="Proteomes" id="UP000499080">
    <property type="component" value="Unassembled WGS sequence"/>
</dbReference>
<dbReference type="AlphaFoldDB" id="A0A4Y2VEA9"/>
<dbReference type="EMBL" id="BGPR01045520">
    <property type="protein sequence ID" value="GBO22446.1"/>
    <property type="molecule type" value="Genomic_DNA"/>
</dbReference>